<evidence type="ECO:0000256" key="7">
    <source>
        <dbReference type="ARBA" id="ARBA00023180"/>
    </source>
</evidence>
<dbReference type="OrthoDB" id="529273at2759"/>
<comment type="caution">
    <text evidence="9">The sequence shown here is derived from an EMBL/GenBank/DDBJ whole genome shotgun (WGS) entry which is preliminary data.</text>
</comment>
<accession>A0A8H5BKB1</accession>
<feature type="domain" description="Glycosyltransferase 61 catalytic" evidence="8">
    <location>
        <begin position="186"/>
        <end position="412"/>
    </location>
</feature>
<evidence type="ECO:0000256" key="4">
    <source>
        <dbReference type="ARBA" id="ARBA00022692"/>
    </source>
</evidence>
<dbReference type="InterPro" id="IPR007657">
    <property type="entry name" value="Glycosyltransferase_61"/>
</dbReference>
<dbReference type="Proteomes" id="UP000567179">
    <property type="component" value="Unassembled WGS sequence"/>
</dbReference>
<dbReference type="GO" id="GO:0035269">
    <property type="term" value="P:protein O-linked glycosylation via mannose"/>
    <property type="evidence" value="ECO:0007669"/>
    <property type="project" value="TreeGrafter"/>
</dbReference>
<evidence type="ECO:0000313" key="9">
    <source>
        <dbReference type="EMBL" id="KAF5324083.1"/>
    </source>
</evidence>
<keyword evidence="4" id="KW-0812">Transmembrane</keyword>
<dbReference type="GO" id="GO:0016020">
    <property type="term" value="C:membrane"/>
    <property type="evidence" value="ECO:0007669"/>
    <property type="project" value="UniProtKB-SubCell"/>
</dbReference>
<proteinExistence type="predicted"/>
<sequence>MSSHKWTRRQHLACGLVSLSVVLIIPHAVSDKLHARIRASLANTNTWAGPSFSANSIVNVNPGALSDSLRHFLSSTIGVSDANNHSTTIETTLPLPHPPPGFAIFDRLYVRNKTFYAVTSDPGAYPDLMYVLTQPADMGRGDISPTEKEMQLISPEDAQGILRSHAVVLRGMSYVVYDTAQFMKHYYHWWGEIILGAVRVYSTLSLILGPLPDPARFLLPNIHDHSWRDRAGVDGPLMRAAWPNTPIERGDFWNDTAALNQTFVFERAMIISRPAAHKSPFGSVWYKMIAGTMNITAPANFWDPVRRRVVLNTIGYLPVVTNEGTVLSAPRSAAPVVTYISRQRAGRSFLPAAHDSLVKALQELHDQGVCEFVEVAMEKMTFAAQVELAARTTIMIGIHGNGLTHQLWMPQSPRSTVIEVFWPESYAHDYSMLSRNMGHKHYAVWNDTYLTYPEGEWFHGISYGPGFHGGKLSFRRTILLSSD</sequence>
<keyword evidence="6" id="KW-0472">Membrane</keyword>
<evidence type="ECO:0000256" key="1">
    <source>
        <dbReference type="ARBA" id="ARBA00004167"/>
    </source>
</evidence>
<organism evidence="9 10">
    <name type="scientific">Psilocybe cf. subviscida</name>
    <dbReference type="NCBI Taxonomy" id="2480587"/>
    <lineage>
        <taxon>Eukaryota</taxon>
        <taxon>Fungi</taxon>
        <taxon>Dikarya</taxon>
        <taxon>Basidiomycota</taxon>
        <taxon>Agaricomycotina</taxon>
        <taxon>Agaricomycetes</taxon>
        <taxon>Agaricomycetidae</taxon>
        <taxon>Agaricales</taxon>
        <taxon>Agaricineae</taxon>
        <taxon>Strophariaceae</taxon>
        <taxon>Psilocybe</taxon>
    </lineage>
</organism>
<evidence type="ECO:0000256" key="6">
    <source>
        <dbReference type="ARBA" id="ARBA00023136"/>
    </source>
</evidence>
<keyword evidence="5" id="KW-1133">Transmembrane helix</keyword>
<evidence type="ECO:0000256" key="3">
    <source>
        <dbReference type="ARBA" id="ARBA00022679"/>
    </source>
</evidence>
<evidence type="ECO:0000256" key="5">
    <source>
        <dbReference type="ARBA" id="ARBA00022989"/>
    </source>
</evidence>
<comment type="subcellular location">
    <subcellularLocation>
        <location evidence="1">Membrane</location>
        <topology evidence="1">Single-pass membrane protein</topology>
    </subcellularLocation>
</comment>
<keyword evidence="2" id="KW-0328">Glycosyltransferase</keyword>
<dbReference type="GO" id="GO:0097363">
    <property type="term" value="F:protein O-acetylglucosaminyltransferase activity"/>
    <property type="evidence" value="ECO:0007669"/>
    <property type="project" value="TreeGrafter"/>
</dbReference>
<keyword evidence="7" id="KW-0325">Glycoprotein</keyword>
<dbReference type="PANTHER" id="PTHR20961">
    <property type="entry name" value="GLYCOSYLTRANSFERASE"/>
    <property type="match status" value="1"/>
</dbReference>
<gene>
    <name evidence="9" type="ORF">D9619_011227</name>
</gene>
<keyword evidence="3" id="KW-0808">Transferase</keyword>
<dbReference type="AlphaFoldDB" id="A0A8H5BKB1"/>
<evidence type="ECO:0000313" key="10">
    <source>
        <dbReference type="Proteomes" id="UP000567179"/>
    </source>
</evidence>
<dbReference type="GO" id="GO:0005783">
    <property type="term" value="C:endoplasmic reticulum"/>
    <property type="evidence" value="ECO:0007669"/>
    <property type="project" value="TreeGrafter"/>
</dbReference>
<protein>
    <recommendedName>
        <fullName evidence="8">Glycosyltransferase 61 catalytic domain-containing protein</fullName>
    </recommendedName>
</protein>
<dbReference type="Pfam" id="PF04577">
    <property type="entry name" value="Glyco_transf_61"/>
    <property type="match status" value="1"/>
</dbReference>
<dbReference type="EMBL" id="JAACJJ010000016">
    <property type="protein sequence ID" value="KAF5324083.1"/>
    <property type="molecule type" value="Genomic_DNA"/>
</dbReference>
<name>A0A8H5BKB1_9AGAR</name>
<evidence type="ECO:0000259" key="8">
    <source>
        <dbReference type="Pfam" id="PF04577"/>
    </source>
</evidence>
<reference evidence="9 10" key="1">
    <citation type="journal article" date="2020" name="ISME J.">
        <title>Uncovering the hidden diversity of litter-decomposition mechanisms in mushroom-forming fungi.</title>
        <authorList>
            <person name="Floudas D."/>
            <person name="Bentzer J."/>
            <person name="Ahren D."/>
            <person name="Johansson T."/>
            <person name="Persson P."/>
            <person name="Tunlid A."/>
        </authorList>
    </citation>
    <scope>NUCLEOTIDE SEQUENCE [LARGE SCALE GENOMIC DNA]</scope>
    <source>
        <strain evidence="9 10">CBS 101986</strain>
    </source>
</reference>
<dbReference type="InterPro" id="IPR049625">
    <property type="entry name" value="Glyco_transf_61_cat"/>
</dbReference>
<evidence type="ECO:0000256" key="2">
    <source>
        <dbReference type="ARBA" id="ARBA00022676"/>
    </source>
</evidence>
<keyword evidence="10" id="KW-1185">Reference proteome</keyword>
<dbReference type="PANTHER" id="PTHR20961:SF38">
    <property type="entry name" value="PROTEIN O-LINKED-MANNOSE BETA-1,4-N-ACETYLGLUCOSAMINYLTRANSFERASE 2"/>
    <property type="match status" value="1"/>
</dbReference>